<sequence>MYLNELQERINKAFTYQKQLQDSNEDLQKSILNPRRFCKAIELYESTDDQSLKSELIYAMGKYVWYNYYQNLHIPNCSMEDQENERIYKELEQSSYDLYRLIENHIEWEMNKR</sequence>
<evidence type="ECO:0000313" key="1">
    <source>
        <dbReference type="EMBL" id="MFD2598723.1"/>
    </source>
</evidence>
<keyword evidence="2" id="KW-1185">Reference proteome</keyword>
<dbReference type="Proteomes" id="UP001597393">
    <property type="component" value="Unassembled WGS sequence"/>
</dbReference>
<dbReference type="RefSeq" id="WP_380868852.1">
    <property type="nucleotide sequence ID" value="NZ_JBHUMA010000006.1"/>
</dbReference>
<dbReference type="EMBL" id="JBHUMA010000006">
    <property type="protein sequence ID" value="MFD2598723.1"/>
    <property type="molecule type" value="Genomic_DNA"/>
</dbReference>
<comment type="caution">
    <text evidence="1">The sequence shown here is derived from an EMBL/GenBank/DDBJ whole genome shotgun (WGS) entry which is preliminary data.</text>
</comment>
<evidence type="ECO:0000313" key="2">
    <source>
        <dbReference type="Proteomes" id="UP001597393"/>
    </source>
</evidence>
<gene>
    <name evidence="1" type="ORF">ACFSQ3_07140</name>
</gene>
<proteinExistence type="predicted"/>
<accession>A0ABW5NJE0</accession>
<protein>
    <submittedName>
        <fullName evidence="1">Uncharacterized protein</fullName>
    </submittedName>
</protein>
<name>A0ABW5NJE0_9SPHI</name>
<reference evidence="2" key="1">
    <citation type="journal article" date="2019" name="Int. J. Syst. Evol. Microbiol.">
        <title>The Global Catalogue of Microorganisms (GCM) 10K type strain sequencing project: providing services to taxonomists for standard genome sequencing and annotation.</title>
        <authorList>
            <consortium name="The Broad Institute Genomics Platform"/>
            <consortium name="The Broad Institute Genome Sequencing Center for Infectious Disease"/>
            <person name="Wu L."/>
            <person name="Ma J."/>
        </authorList>
    </citation>
    <scope>NUCLEOTIDE SEQUENCE [LARGE SCALE GENOMIC DNA]</scope>
    <source>
        <strain evidence="2">KCTC 42248</strain>
    </source>
</reference>
<organism evidence="1 2">
    <name type="scientific">Sphingobacterium corticis</name>
    <dbReference type="NCBI Taxonomy" id="1812823"/>
    <lineage>
        <taxon>Bacteria</taxon>
        <taxon>Pseudomonadati</taxon>
        <taxon>Bacteroidota</taxon>
        <taxon>Sphingobacteriia</taxon>
        <taxon>Sphingobacteriales</taxon>
        <taxon>Sphingobacteriaceae</taxon>
        <taxon>Sphingobacterium</taxon>
    </lineage>
</organism>